<evidence type="ECO:0000313" key="5">
    <source>
        <dbReference type="Proteomes" id="UP000008810"/>
    </source>
</evidence>
<dbReference type="InterPro" id="IPR056673">
    <property type="entry name" value="DUF7771"/>
</dbReference>
<organism evidence="3">
    <name type="scientific">Brachypodium distachyon</name>
    <name type="common">Purple false brome</name>
    <name type="synonym">Trachynia distachya</name>
    <dbReference type="NCBI Taxonomy" id="15368"/>
    <lineage>
        <taxon>Eukaryota</taxon>
        <taxon>Viridiplantae</taxon>
        <taxon>Streptophyta</taxon>
        <taxon>Embryophyta</taxon>
        <taxon>Tracheophyta</taxon>
        <taxon>Spermatophyta</taxon>
        <taxon>Magnoliopsida</taxon>
        <taxon>Liliopsida</taxon>
        <taxon>Poales</taxon>
        <taxon>Poaceae</taxon>
        <taxon>BOP clade</taxon>
        <taxon>Pooideae</taxon>
        <taxon>Stipodae</taxon>
        <taxon>Brachypodieae</taxon>
        <taxon>Brachypodium</taxon>
    </lineage>
</organism>
<protein>
    <recommendedName>
        <fullName evidence="2">DUF7771 domain-containing protein</fullName>
    </recommendedName>
</protein>
<keyword evidence="5" id="KW-1185">Reference proteome</keyword>
<proteinExistence type="predicted"/>
<evidence type="ECO:0000313" key="4">
    <source>
        <dbReference type="EnsemblPlants" id="KQJ92512"/>
    </source>
</evidence>
<dbReference type="PANTHER" id="PTHR36487">
    <property type="entry name" value="OS09G0296500 PROTEIN-RELATED"/>
    <property type="match status" value="1"/>
</dbReference>
<dbReference type="Pfam" id="PF24974">
    <property type="entry name" value="DUF7771"/>
    <property type="match status" value="1"/>
</dbReference>
<feature type="domain" description="DUF7771" evidence="2">
    <location>
        <begin position="87"/>
        <end position="164"/>
    </location>
</feature>
<dbReference type="OrthoDB" id="669915at2759"/>
<feature type="chain" id="PRO_5035999695" description="DUF7771 domain-containing protein" evidence="1">
    <location>
        <begin position="21"/>
        <end position="175"/>
    </location>
</feature>
<dbReference type="InParanoid" id="A0A0Q3J2G7"/>
<dbReference type="AlphaFoldDB" id="A0A0Q3J2G7"/>
<dbReference type="FunCoup" id="A0A0Q3J2G7">
    <property type="interactions" value="817"/>
</dbReference>
<gene>
    <name evidence="3" type="ORF">BRADI_4g44157v3</name>
</gene>
<dbReference type="PANTHER" id="PTHR36487:SF3">
    <property type="entry name" value="OS09G0297900 PROTEIN"/>
    <property type="match status" value="1"/>
</dbReference>
<evidence type="ECO:0000256" key="1">
    <source>
        <dbReference type="SAM" id="SignalP"/>
    </source>
</evidence>
<accession>A0A0Q3J2G7</accession>
<feature type="signal peptide" evidence="1">
    <location>
        <begin position="1"/>
        <end position="20"/>
    </location>
</feature>
<evidence type="ECO:0000313" key="3">
    <source>
        <dbReference type="EMBL" id="KQJ92512.1"/>
    </source>
</evidence>
<sequence length="175" mass="18666">MALGLAAALTMASFLAVSAAASEGLSTSTYYVAVENKLPAGAGMDLVCRALGGELFTEWSVVPRGHMPKGGRRVVELLVDGEGRYAQVVCSWAYQGNYVGGMSLLDSRWPEAKGCRNPRASGGMCRIVFEDDKVRFEAPGGGTRVIGDLSVKSYPDHPNPYAGRVLRNALEYFGV</sequence>
<reference evidence="3" key="2">
    <citation type="submission" date="2017-06" db="EMBL/GenBank/DDBJ databases">
        <title>WGS assembly of Brachypodium distachyon.</title>
        <authorList>
            <consortium name="The International Brachypodium Initiative"/>
            <person name="Lucas S."/>
            <person name="Harmon-Smith M."/>
            <person name="Lail K."/>
            <person name="Tice H."/>
            <person name="Grimwood J."/>
            <person name="Bruce D."/>
            <person name="Barry K."/>
            <person name="Shu S."/>
            <person name="Lindquist E."/>
            <person name="Wang M."/>
            <person name="Pitluck S."/>
            <person name="Vogel J.P."/>
            <person name="Garvin D.F."/>
            <person name="Mockler T.C."/>
            <person name="Schmutz J."/>
            <person name="Rokhsar D."/>
            <person name="Bevan M.W."/>
        </authorList>
    </citation>
    <scope>NUCLEOTIDE SEQUENCE</scope>
    <source>
        <strain evidence="3">Bd21</strain>
    </source>
</reference>
<dbReference type="EnsemblPlants" id="KQJ92512">
    <property type="protein sequence ID" value="KQJ92512"/>
    <property type="gene ID" value="BRADI_4g44157v3"/>
</dbReference>
<dbReference type="Gramene" id="KQJ92512">
    <property type="protein sequence ID" value="KQJ92512"/>
    <property type="gene ID" value="BRADI_4g44157v3"/>
</dbReference>
<keyword evidence="1" id="KW-0732">Signal</keyword>
<evidence type="ECO:0000259" key="2">
    <source>
        <dbReference type="Pfam" id="PF24974"/>
    </source>
</evidence>
<reference evidence="3 4" key="1">
    <citation type="journal article" date="2010" name="Nature">
        <title>Genome sequencing and analysis of the model grass Brachypodium distachyon.</title>
        <authorList>
            <consortium name="International Brachypodium Initiative"/>
        </authorList>
    </citation>
    <scope>NUCLEOTIDE SEQUENCE [LARGE SCALE GENOMIC DNA]</scope>
    <source>
        <strain evidence="3 4">Bd21</strain>
    </source>
</reference>
<dbReference type="EMBL" id="CM000883">
    <property type="protein sequence ID" value="KQJ92512.1"/>
    <property type="molecule type" value="Genomic_DNA"/>
</dbReference>
<name>A0A0Q3J2G7_BRADI</name>
<dbReference type="Proteomes" id="UP000008810">
    <property type="component" value="Chromosome 4"/>
</dbReference>
<reference evidence="4" key="3">
    <citation type="submission" date="2018-08" db="UniProtKB">
        <authorList>
            <consortium name="EnsemblPlants"/>
        </authorList>
    </citation>
    <scope>IDENTIFICATION</scope>
    <source>
        <strain evidence="4">cv. Bd21</strain>
    </source>
</reference>